<sequence>MRSLLSTLLSKTVKHTILQLRLSFQLWKTFIELSKFSVCIRAANATISVVYRGKFSIFFFFYFYMDFSKIEIVLSFKTIFLWCLFFYQCFFYRELFVNLCRKFGVS</sequence>
<protein>
    <submittedName>
        <fullName evidence="2">Uncharacterized protein</fullName>
    </submittedName>
</protein>
<proteinExistence type="predicted"/>
<feature type="transmembrane region" description="Helical" evidence="1">
    <location>
        <begin position="70"/>
        <end position="92"/>
    </location>
</feature>
<feature type="transmembrane region" description="Helical" evidence="1">
    <location>
        <begin position="42"/>
        <end position="64"/>
    </location>
</feature>
<dbReference type="AlphaFoldDB" id="A0A8D8QIE1"/>
<keyword evidence="1" id="KW-0472">Membrane</keyword>
<keyword evidence="1" id="KW-0812">Transmembrane</keyword>
<organism evidence="2">
    <name type="scientific">Cacopsylla melanoneura</name>
    <dbReference type="NCBI Taxonomy" id="428564"/>
    <lineage>
        <taxon>Eukaryota</taxon>
        <taxon>Metazoa</taxon>
        <taxon>Ecdysozoa</taxon>
        <taxon>Arthropoda</taxon>
        <taxon>Hexapoda</taxon>
        <taxon>Insecta</taxon>
        <taxon>Pterygota</taxon>
        <taxon>Neoptera</taxon>
        <taxon>Paraneoptera</taxon>
        <taxon>Hemiptera</taxon>
        <taxon>Sternorrhyncha</taxon>
        <taxon>Psylloidea</taxon>
        <taxon>Psyllidae</taxon>
        <taxon>Psyllinae</taxon>
        <taxon>Cacopsylla</taxon>
    </lineage>
</organism>
<name>A0A8D8QIE1_9HEMI</name>
<reference evidence="2" key="1">
    <citation type="submission" date="2021-05" db="EMBL/GenBank/DDBJ databases">
        <authorList>
            <person name="Alioto T."/>
            <person name="Alioto T."/>
            <person name="Gomez Garrido J."/>
        </authorList>
    </citation>
    <scope>NUCLEOTIDE SEQUENCE</scope>
</reference>
<evidence type="ECO:0000256" key="1">
    <source>
        <dbReference type="SAM" id="Phobius"/>
    </source>
</evidence>
<keyword evidence="1" id="KW-1133">Transmembrane helix</keyword>
<dbReference type="EMBL" id="HBUF01079821">
    <property type="protein sequence ID" value="CAG6632436.1"/>
    <property type="molecule type" value="Transcribed_RNA"/>
</dbReference>
<evidence type="ECO:0000313" key="2">
    <source>
        <dbReference type="EMBL" id="CAG6632436.1"/>
    </source>
</evidence>
<accession>A0A8D8QIE1</accession>